<dbReference type="CDD" id="cd00452">
    <property type="entry name" value="KDPG_aldolase"/>
    <property type="match status" value="1"/>
</dbReference>
<keyword evidence="4 6" id="KW-0456">Lyase</keyword>
<reference key="1">
    <citation type="submission" date="2010-11" db="EMBL/GenBank/DDBJ databases">
        <title>The complete sequence of chromosome of Isophaera pallida ATCC 43644.</title>
        <authorList>
            <consortium name="US DOE Joint Genome Institute (JGI-PGF)"/>
            <person name="Lucas S."/>
            <person name="Copeland A."/>
            <person name="Lapidus A."/>
            <person name="Bruce D."/>
            <person name="Goodwin L."/>
            <person name="Pitluck S."/>
            <person name="Kyrpides N."/>
            <person name="Mavromatis K."/>
            <person name="Pagani I."/>
            <person name="Ivanova N."/>
            <person name="Saunders E."/>
            <person name="Brettin T."/>
            <person name="Detter J.C."/>
            <person name="Han C."/>
            <person name="Tapia R."/>
            <person name="Land M."/>
            <person name="Hauser L."/>
            <person name="Markowitz V."/>
            <person name="Cheng J.-F."/>
            <person name="Hugenholtz P."/>
            <person name="Woyke T."/>
            <person name="Wu D."/>
            <person name="Eisen J.A."/>
        </authorList>
    </citation>
    <scope>NUCLEOTIDE SEQUENCE</scope>
    <source>
        <strain>ATCC 43644</strain>
    </source>
</reference>
<evidence type="ECO:0000256" key="5">
    <source>
        <dbReference type="ARBA" id="ARBA00023277"/>
    </source>
</evidence>
<dbReference type="InParanoid" id="E8R6Q8"/>
<dbReference type="GO" id="GO:0008675">
    <property type="term" value="F:2-dehydro-3-deoxy-phosphogluconate aldolase activity"/>
    <property type="evidence" value="ECO:0007669"/>
    <property type="project" value="UniProtKB-EC"/>
</dbReference>
<protein>
    <submittedName>
        <fullName evidence="6">2-keto-3-deoxy-phosphogluconate aldolase</fullName>
        <ecNumber evidence="6">4.1.2.14</ecNumber>
    </submittedName>
</protein>
<dbReference type="STRING" id="575540.Isop_3401"/>
<dbReference type="PANTHER" id="PTHR30246">
    <property type="entry name" value="2-KETO-3-DEOXY-6-PHOSPHOGLUCONATE ALDOLASE"/>
    <property type="match status" value="1"/>
</dbReference>
<evidence type="ECO:0000313" key="6">
    <source>
        <dbReference type="EMBL" id="ADV63960.1"/>
    </source>
</evidence>
<evidence type="ECO:0000256" key="4">
    <source>
        <dbReference type="ARBA" id="ARBA00023239"/>
    </source>
</evidence>
<dbReference type="OrthoDB" id="9802667at2"/>
<reference evidence="6 7" key="2">
    <citation type="journal article" date="2011" name="Stand. Genomic Sci.">
        <title>Complete genome sequence of Isosphaera pallida type strain (IS1B).</title>
        <authorList>
            <consortium name="US DOE Joint Genome Institute (JGI-PGF)"/>
            <person name="Goker M."/>
            <person name="Cleland D."/>
            <person name="Saunders E."/>
            <person name="Lapidus A."/>
            <person name="Nolan M."/>
            <person name="Lucas S."/>
            <person name="Hammon N."/>
            <person name="Deshpande S."/>
            <person name="Cheng J.F."/>
            <person name="Tapia R."/>
            <person name="Han C."/>
            <person name="Goodwin L."/>
            <person name="Pitluck S."/>
            <person name="Liolios K."/>
            <person name="Pagani I."/>
            <person name="Ivanova N."/>
            <person name="Mavromatis K."/>
            <person name="Pati A."/>
            <person name="Chen A."/>
            <person name="Palaniappan K."/>
            <person name="Land M."/>
            <person name="Hauser L."/>
            <person name="Chang Y.J."/>
            <person name="Jeffries C.D."/>
            <person name="Detter J.C."/>
            <person name="Beck B."/>
            <person name="Woyke T."/>
            <person name="Bristow J."/>
            <person name="Eisen J.A."/>
            <person name="Markowitz V."/>
            <person name="Hugenholtz P."/>
            <person name="Kyrpides N.C."/>
            <person name="Klenk H.P."/>
        </authorList>
    </citation>
    <scope>NUCLEOTIDE SEQUENCE [LARGE SCALE GENOMIC DNA]</scope>
    <source>
        <strain evidence="7">ATCC 43644 / DSM 9630 / IS1B</strain>
    </source>
</reference>
<dbReference type="FunCoup" id="E8R6Q8">
    <property type="interactions" value="31"/>
</dbReference>
<keyword evidence="5" id="KW-0119">Carbohydrate metabolism</keyword>
<dbReference type="KEGG" id="ipa:Isop_3401"/>
<comment type="similarity">
    <text evidence="2">Belongs to the KHG/KDPG aldolase family.</text>
</comment>
<dbReference type="AlphaFoldDB" id="E8R6Q8"/>
<dbReference type="PROSITE" id="PS00160">
    <property type="entry name" value="ALDOLASE_KDPG_KHG_2"/>
    <property type="match status" value="1"/>
</dbReference>
<dbReference type="InterPro" id="IPR000887">
    <property type="entry name" value="Aldlse_KDPG_KHG"/>
</dbReference>
<dbReference type="EC" id="4.1.2.14" evidence="6"/>
<dbReference type="Gene3D" id="3.20.20.70">
    <property type="entry name" value="Aldolase class I"/>
    <property type="match status" value="1"/>
</dbReference>
<name>E8R6Q8_ISOPI</name>
<comment type="subunit">
    <text evidence="3">Homotrimer.</text>
</comment>
<dbReference type="SUPFAM" id="SSF51569">
    <property type="entry name" value="Aldolase"/>
    <property type="match status" value="1"/>
</dbReference>
<evidence type="ECO:0000256" key="3">
    <source>
        <dbReference type="ARBA" id="ARBA00011233"/>
    </source>
</evidence>
<dbReference type="NCBIfam" id="TIGR01182">
    <property type="entry name" value="eda"/>
    <property type="match status" value="1"/>
</dbReference>
<proteinExistence type="inferred from homology"/>
<dbReference type="InterPro" id="IPR031338">
    <property type="entry name" value="KDPG/KHG_AS_2"/>
</dbReference>
<sequence>MSRTLLDRDRTLEAILERKLVAVVRSERADRLVGVLEALAEGGVDVAEVTFTVPNALEVIQEARRRLGDRIKLGAGTVLDPETARAALLAGASFVVAPTLNLEVIRLCRRHGAVVMPGAFTPTEILTAWEAGADVVKLFPADVGGPAYLKAIRAPLPQVKLMPTGGVDLTTARAFLDAGACCLGVGSALVDPKAIASGNTDRLRELARQFRAVVDESPMVGN</sequence>
<dbReference type="Pfam" id="PF01081">
    <property type="entry name" value="Aldolase"/>
    <property type="match status" value="1"/>
</dbReference>
<dbReference type="PANTHER" id="PTHR30246:SF1">
    <property type="entry name" value="2-DEHYDRO-3-DEOXY-6-PHOSPHOGALACTONATE ALDOLASE-RELATED"/>
    <property type="match status" value="1"/>
</dbReference>
<dbReference type="RefSeq" id="WP_013566248.1">
    <property type="nucleotide sequence ID" value="NC_014962.1"/>
</dbReference>
<accession>E8R6Q8</accession>
<comment type="pathway">
    <text evidence="1">Carbohydrate acid metabolism.</text>
</comment>
<evidence type="ECO:0000313" key="7">
    <source>
        <dbReference type="Proteomes" id="UP000008631"/>
    </source>
</evidence>
<evidence type="ECO:0000256" key="2">
    <source>
        <dbReference type="ARBA" id="ARBA00006906"/>
    </source>
</evidence>
<dbReference type="HOGENOM" id="CLU_077795_2_0_0"/>
<dbReference type="EMBL" id="CP002353">
    <property type="protein sequence ID" value="ADV63960.1"/>
    <property type="molecule type" value="Genomic_DNA"/>
</dbReference>
<dbReference type="Proteomes" id="UP000008631">
    <property type="component" value="Chromosome"/>
</dbReference>
<evidence type="ECO:0000256" key="1">
    <source>
        <dbReference type="ARBA" id="ARBA00004761"/>
    </source>
</evidence>
<keyword evidence="7" id="KW-1185">Reference proteome</keyword>
<gene>
    <name evidence="6" type="ordered locus">Isop_3401</name>
</gene>
<dbReference type="eggNOG" id="COG0800">
    <property type="taxonomic scope" value="Bacteria"/>
</dbReference>
<dbReference type="InterPro" id="IPR013785">
    <property type="entry name" value="Aldolase_TIM"/>
</dbReference>
<organism evidence="6 7">
    <name type="scientific">Isosphaera pallida (strain ATCC 43644 / DSM 9630 / IS1B)</name>
    <dbReference type="NCBI Taxonomy" id="575540"/>
    <lineage>
        <taxon>Bacteria</taxon>
        <taxon>Pseudomonadati</taxon>
        <taxon>Planctomycetota</taxon>
        <taxon>Planctomycetia</taxon>
        <taxon>Isosphaerales</taxon>
        <taxon>Isosphaeraceae</taxon>
        <taxon>Isosphaera</taxon>
    </lineage>
</organism>